<dbReference type="InterPro" id="IPR000835">
    <property type="entry name" value="HTH_MarR-typ"/>
</dbReference>
<evidence type="ECO:0000259" key="5">
    <source>
        <dbReference type="PROSITE" id="PS50995"/>
    </source>
</evidence>
<name>A0ABX4MIU9_9RHOB</name>
<evidence type="ECO:0000256" key="1">
    <source>
        <dbReference type="ARBA" id="ARBA00023015"/>
    </source>
</evidence>
<reference evidence="6 7" key="1">
    <citation type="journal article" date="2018" name="Int. J. Syst. Evol. Microbiol.">
        <title>Pseudooceanicola lipolyticus sp. nov., a marine alphaproteobacterium, reclassification of Oceanicola flagellatus as Pseudooceanicola flagellatus comb. nov. and emended description of the genus Pseudooceanicola.</title>
        <authorList>
            <person name="Huang M.-M."/>
            <person name="Guo L.-L."/>
            <person name="Wu Y.-H."/>
            <person name="Lai Q.-L."/>
            <person name="Shao Z.-Z."/>
            <person name="Wang C.-S."/>
            <person name="Wu M."/>
            <person name="Xu X.-W."/>
        </authorList>
    </citation>
    <scope>NUCLEOTIDE SEQUENCE [LARGE SCALE GENOMIC DNA]</scope>
    <source>
        <strain evidence="6 7">Ar-45</strain>
    </source>
</reference>
<keyword evidence="2" id="KW-0238">DNA-binding</keyword>
<dbReference type="Pfam" id="PF01047">
    <property type="entry name" value="MarR"/>
    <property type="match status" value="1"/>
</dbReference>
<evidence type="ECO:0000313" key="6">
    <source>
        <dbReference type="EMBL" id="PJE25993.1"/>
    </source>
</evidence>
<evidence type="ECO:0000256" key="3">
    <source>
        <dbReference type="ARBA" id="ARBA00023163"/>
    </source>
</evidence>
<feature type="compositionally biased region" description="Low complexity" evidence="4">
    <location>
        <begin position="1"/>
        <end position="15"/>
    </location>
</feature>
<proteinExistence type="predicted"/>
<dbReference type="InterPro" id="IPR036388">
    <property type="entry name" value="WH-like_DNA-bd_sf"/>
</dbReference>
<dbReference type="SUPFAM" id="SSF46785">
    <property type="entry name" value="Winged helix' DNA-binding domain"/>
    <property type="match status" value="1"/>
</dbReference>
<evidence type="ECO:0000313" key="7">
    <source>
        <dbReference type="Proteomes" id="UP000231702"/>
    </source>
</evidence>
<feature type="domain" description="HTH marR-type" evidence="5">
    <location>
        <begin position="42"/>
        <end position="182"/>
    </location>
</feature>
<dbReference type="EMBL" id="PGTD01000023">
    <property type="protein sequence ID" value="PJE25993.1"/>
    <property type="molecule type" value="Genomic_DNA"/>
</dbReference>
<keyword evidence="7" id="KW-1185">Reference proteome</keyword>
<dbReference type="SMART" id="SM00347">
    <property type="entry name" value="HTH_MARR"/>
    <property type="match status" value="1"/>
</dbReference>
<dbReference type="Proteomes" id="UP000231702">
    <property type="component" value="Unassembled WGS sequence"/>
</dbReference>
<dbReference type="PANTHER" id="PTHR42756">
    <property type="entry name" value="TRANSCRIPTIONAL REGULATOR, MARR"/>
    <property type="match status" value="1"/>
</dbReference>
<dbReference type="PRINTS" id="PR00598">
    <property type="entry name" value="HTHMARR"/>
</dbReference>
<evidence type="ECO:0000256" key="4">
    <source>
        <dbReference type="SAM" id="MobiDB-lite"/>
    </source>
</evidence>
<keyword evidence="1" id="KW-0805">Transcription regulation</keyword>
<gene>
    <name evidence="6" type="ORF">CVM39_20065</name>
</gene>
<accession>A0ABX4MIU9</accession>
<evidence type="ECO:0000256" key="2">
    <source>
        <dbReference type="ARBA" id="ARBA00023125"/>
    </source>
</evidence>
<feature type="region of interest" description="Disordered" evidence="4">
    <location>
        <begin position="1"/>
        <end position="20"/>
    </location>
</feature>
<dbReference type="PROSITE" id="PS50995">
    <property type="entry name" value="HTH_MARR_2"/>
    <property type="match status" value="1"/>
</dbReference>
<dbReference type="InterPro" id="IPR036390">
    <property type="entry name" value="WH_DNA-bd_sf"/>
</dbReference>
<protein>
    <recommendedName>
        <fullName evidence="5">HTH marR-type domain-containing protein</fullName>
    </recommendedName>
</protein>
<comment type="caution">
    <text evidence="6">The sequence shown here is derived from an EMBL/GenBank/DDBJ whole genome shotgun (WGS) entry which is preliminary data.</text>
</comment>
<sequence>MLSNSSTSINLTSNNRQDMSDDLDISTARSAAESPDALLPLGSELQHSLNFQIRMAQILSYRQFEKKQPGYGGAARFLGLLSIIKNNPGAPQHRLAEAVGLQRSSVVPILDRMESEGIVERRDVEGDRRAKAVYLTGKGDQVVAELSDSALQMERYMTAGLSPEQIRVMVEGLSQIVENLRKL</sequence>
<dbReference type="PANTHER" id="PTHR42756:SF1">
    <property type="entry name" value="TRANSCRIPTIONAL REPRESSOR OF EMRAB OPERON"/>
    <property type="match status" value="1"/>
</dbReference>
<keyword evidence="3" id="KW-0804">Transcription</keyword>
<organism evidence="6 7">
    <name type="scientific">Pseudooceanicola antarcticus</name>
    <dbReference type="NCBI Taxonomy" id="1247613"/>
    <lineage>
        <taxon>Bacteria</taxon>
        <taxon>Pseudomonadati</taxon>
        <taxon>Pseudomonadota</taxon>
        <taxon>Alphaproteobacteria</taxon>
        <taxon>Rhodobacterales</taxon>
        <taxon>Paracoccaceae</taxon>
        <taxon>Pseudooceanicola</taxon>
    </lineage>
</organism>
<dbReference type="Gene3D" id="1.10.10.10">
    <property type="entry name" value="Winged helix-like DNA-binding domain superfamily/Winged helix DNA-binding domain"/>
    <property type="match status" value="1"/>
</dbReference>